<dbReference type="RefSeq" id="WP_311666871.1">
    <property type="nucleotide sequence ID" value="NZ_JAVREO010000005.1"/>
</dbReference>
<dbReference type="Gene3D" id="3.90.1200.10">
    <property type="match status" value="1"/>
</dbReference>
<dbReference type="EMBL" id="JAVREO010000005">
    <property type="protein sequence ID" value="MDT0266831.1"/>
    <property type="molecule type" value="Genomic_DNA"/>
</dbReference>
<dbReference type="SUPFAM" id="SSF56112">
    <property type="entry name" value="Protein kinase-like (PK-like)"/>
    <property type="match status" value="1"/>
</dbReference>
<proteinExistence type="predicted"/>
<name>A0ABU2JPB0_9ACTN</name>
<reference evidence="2" key="1">
    <citation type="submission" date="2023-07" db="EMBL/GenBank/DDBJ databases">
        <title>30 novel species of actinomycetes from the DSMZ collection.</title>
        <authorList>
            <person name="Nouioui I."/>
        </authorList>
    </citation>
    <scope>NUCLEOTIDE SEQUENCE [LARGE SCALE GENOMIC DNA]</scope>
    <source>
        <strain evidence="2">DSM 44915</strain>
    </source>
</reference>
<evidence type="ECO:0000313" key="1">
    <source>
        <dbReference type="EMBL" id="MDT0266831.1"/>
    </source>
</evidence>
<evidence type="ECO:0000313" key="2">
    <source>
        <dbReference type="Proteomes" id="UP001183410"/>
    </source>
</evidence>
<organism evidence="1 2">
    <name type="scientific">Streptomyces chisholmiae</name>
    <dbReference type="NCBI Taxonomy" id="3075540"/>
    <lineage>
        <taxon>Bacteria</taxon>
        <taxon>Bacillati</taxon>
        <taxon>Actinomycetota</taxon>
        <taxon>Actinomycetes</taxon>
        <taxon>Kitasatosporales</taxon>
        <taxon>Streptomycetaceae</taxon>
        <taxon>Streptomyces</taxon>
    </lineage>
</organism>
<gene>
    <name evidence="1" type="ORF">RM844_11065</name>
</gene>
<sequence>MTGASNAVVAGNRLPWPEAPHELTGAVGELLGSPIIRHQTQWGGFSAGIASRVRCANGRPAFVKAVERTADEFATMLYERESAIAVRLPGTLPAPRCLGVVRERGWLALVFEDAGASAVELPWDDRRLDRVTAQLTRLTALATPSPVSGLEPWGGDLADWRNWAALTADGSAERHLPPRWRHGVATLAALEAGLEEARAGETLLHSDLRSDNIIIRPDGGVVFVDWAQAAVGAAWIDPLIFALCAAVQGAPDPDRLLAAHPAGHGAPAELVNRVLAALAGRFAVVSTTPGPPAVRSFQRLESEVVLRWLDRRLT</sequence>
<accession>A0ABU2JPB0</accession>
<dbReference type="Proteomes" id="UP001183410">
    <property type="component" value="Unassembled WGS sequence"/>
</dbReference>
<comment type="caution">
    <text evidence="1">The sequence shown here is derived from an EMBL/GenBank/DDBJ whole genome shotgun (WGS) entry which is preliminary data.</text>
</comment>
<dbReference type="InterPro" id="IPR011009">
    <property type="entry name" value="Kinase-like_dom_sf"/>
</dbReference>
<keyword evidence="2" id="KW-1185">Reference proteome</keyword>
<protein>
    <submittedName>
        <fullName evidence="1">Phosphotransferase</fullName>
    </submittedName>
</protein>